<dbReference type="STRING" id="1032480.MLP_34140"/>
<dbReference type="Proteomes" id="UP000007947">
    <property type="component" value="Chromosome"/>
</dbReference>
<dbReference type="OrthoDB" id="3212066at2"/>
<dbReference type="RefSeq" id="WP_013864287.1">
    <property type="nucleotide sequence ID" value="NC_015635.1"/>
</dbReference>
<protein>
    <recommendedName>
        <fullName evidence="2">DUF5709 domain-containing protein</fullName>
    </recommendedName>
</protein>
<feature type="compositionally biased region" description="Acidic residues" evidence="1">
    <location>
        <begin position="1"/>
        <end position="13"/>
    </location>
</feature>
<reference evidence="3 4" key="1">
    <citation type="submission" date="2011-05" db="EMBL/GenBank/DDBJ databases">
        <title>Whole genome sequence of Microlunatus phosphovorus NM-1.</title>
        <authorList>
            <person name="Hosoyama A."/>
            <person name="Sasaki K."/>
            <person name="Harada T."/>
            <person name="Igarashi R."/>
            <person name="Kawakoshi A."/>
            <person name="Sasagawa M."/>
            <person name="Fukada J."/>
            <person name="Nakamura S."/>
            <person name="Katano Y."/>
            <person name="Hanada S."/>
            <person name="Kamagata Y."/>
            <person name="Nakamura N."/>
            <person name="Yamazaki S."/>
            <person name="Fujita N."/>
        </authorList>
    </citation>
    <scope>NUCLEOTIDE SEQUENCE [LARGE SCALE GENOMIC DNA]</scope>
    <source>
        <strain evidence="4">ATCC 700054 / DSM 10555 / JCM 9379 / NBRC 101784 / NCIMB 13414 / VKM Ac-1990 / NM-1</strain>
    </source>
</reference>
<sequence length="129" mass="14186">MNEMWEEVPEESEQLNQLQPEDTLDDRGIDDVLDEGYSPPERPSSLSRYGEHETLDQRLAEEEPEVWQREEAGDYVDDGEVGDRRAGRLVDPNGGSGEDVDSELLGADVGIDGAGASAEEAAVHIITFL</sequence>
<dbReference type="InterPro" id="IPR043763">
    <property type="entry name" value="DUF5709"/>
</dbReference>
<evidence type="ECO:0000313" key="4">
    <source>
        <dbReference type="Proteomes" id="UP000007947"/>
    </source>
</evidence>
<name>F5XMH1_MICPN</name>
<feature type="compositionally biased region" description="Basic and acidic residues" evidence="1">
    <location>
        <begin position="49"/>
        <end position="72"/>
    </location>
</feature>
<gene>
    <name evidence="3" type="ordered locus">MLP_34140</name>
</gene>
<evidence type="ECO:0000259" key="2">
    <source>
        <dbReference type="Pfam" id="PF18970"/>
    </source>
</evidence>
<dbReference type="KEGG" id="mph:MLP_34140"/>
<proteinExistence type="predicted"/>
<evidence type="ECO:0000313" key="3">
    <source>
        <dbReference type="EMBL" id="BAK36428.1"/>
    </source>
</evidence>
<dbReference type="eggNOG" id="ENOG5033198">
    <property type="taxonomic scope" value="Bacteria"/>
</dbReference>
<keyword evidence="4" id="KW-1185">Reference proteome</keyword>
<dbReference type="HOGENOM" id="CLU_109389_0_0_11"/>
<dbReference type="AlphaFoldDB" id="F5XMH1"/>
<feature type="region of interest" description="Disordered" evidence="1">
    <location>
        <begin position="1"/>
        <end position="102"/>
    </location>
</feature>
<organism evidence="3 4">
    <name type="scientific">Microlunatus phosphovorus (strain ATCC 700054 / DSM 10555 / JCM 9379 / NBRC 101784 / NCIMB 13414 / VKM Ac-1990 / NM-1)</name>
    <dbReference type="NCBI Taxonomy" id="1032480"/>
    <lineage>
        <taxon>Bacteria</taxon>
        <taxon>Bacillati</taxon>
        <taxon>Actinomycetota</taxon>
        <taxon>Actinomycetes</taxon>
        <taxon>Propionibacteriales</taxon>
        <taxon>Propionibacteriaceae</taxon>
        <taxon>Microlunatus</taxon>
    </lineage>
</organism>
<dbReference type="EMBL" id="AP012204">
    <property type="protein sequence ID" value="BAK36428.1"/>
    <property type="molecule type" value="Genomic_DNA"/>
</dbReference>
<feature type="domain" description="DUF5709" evidence="2">
    <location>
        <begin position="80"/>
        <end position="126"/>
    </location>
</feature>
<dbReference type="Pfam" id="PF18970">
    <property type="entry name" value="DUF5709"/>
    <property type="match status" value="1"/>
</dbReference>
<accession>F5XMH1</accession>
<evidence type="ECO:0000256" key="1">
    <source>
        <dbReference type="SAM" id="MobiDB-lite"/>
    </source>
</evidence>